<dbReference type="SUPFAM" id="SSF51735">
    <property type="entry name" value="NAD(P)-binding Rossmann-fold domains"/>
    <property type="match status" value="1"/>
</dbReference>
<dbReference type="EMBL" id="JAGGKT010000002">
    <property type="protein sequence ID" value="MBP1931330.1"/>
    <property type="molecule type" value="Genomic_DNA"/>
</dbReference>
<evidence type="ECO:0000259" key="2">
    <source>
        <dbReference type="Pfam" id="PF22725"/>
    </source>
</evidence>
<dbReference type="InterPro" id="IPR051450">
    <property type="entry name" value="Gfo/Idh/MocA_Oxidoreductases"/>
</dbReference>
<dbReference type="RefSeq" id="WP_209809399.1">
    <property type="nucleotide sequence ID" value="NZ_JAGGKT010000002.1"/>
</dbReference>
<feature type="domain" description="Gfo/Idh/MocA-like oxidoreductase N-terminal" evidence="1">
    <location>
        <begin position="4"/>
        <end position="120"/>
    </location>
</feature>
<evidence type="ECO:0000259" key="1">
    <source>
        <dbReference type="Pfam" id="PF01408"/>
    </source>
</evidence>
<sequence>MYGVGFIGVGAISELHQLAISELPQVELRGIVDVNSDLVQRRSKEWNVKAYLDIDALLQSEDIDIVYVLSPVEHHYEHVIKALQAGKHVLIEKPVAMTVGQIKEMERVAQEANRICFPAHNYIYHPEVIKMKKYLNEGAFGKICSAWMTFNIYHSEELASHYPGVIRQIMTHHLYTTLFLLGIPKKLSCLTSNLHYEQLDREDQAVITLEMQNGAHAVLFSSFACDDDSSNPFTYMVKILGTEGSATHSWRDIQYNRAIGTLSKAYPKYEELFYYESKYFIEECIMNGKQPLSTISDAVIVQGLVEMADKNQNSTIVSYQE</sequence>
<gene>
    <name evidence="3" type="ORF">J2Z37_001327</name>
</gene>
<evidence type="ECO:0000313" key="4">
    <source>
        <dbReference type="Proteomes" id="UP001519343"/>
    </source>
</evidence>
<comment type="caution">
    <text evidence="3">The sequence shown here is derived from an EMBL/GenBank/DDBJ whole genome shotgun (WGS) entry which is preliminary data.</text>
</comment>
<dbReference type="SUPFAM" id="SSF55347">
    <property type="entry name" value="Glyceraldehyde-3-phosphate dehydrogenase-like, C-terminal domain"/>
    <property type="match status" value="1"/>
</dbReference>
<dbReference type="PANTHER" id="PTHR43377:SF1">
    <property type="entry name" value="BILIVERDIN REDUCTASE A"/>
    <property type="match status" value="1"/>
</dbReference>
<feature type="domain" description="GFO/IDH/MocA-like oxidoreductase" evidence="2">
    <location>
        <begin position="129"/>
        <end position="246"/>
    </location>
</feature>
<dbReference type="Proteomes" id="UP001519343">
    <property type="component" value="Unassembled WGS sequence"/>
</dbReference>
<keyword evidence="4" id="KW-1185">Reference proteome</keyword>
<dbReference type="InterPro" id="IPR000683">
    <property type="entry name" value="Gfo/Idh/MocA-like_OxRdtase_N"/>
</dbReference>
<reference evidence="3 4" key="1">
    <citation type="submission" date="2021-03" db="EMBL/GenBank/DDBJ databases">
        <title>Genomic Encyclopedia of Type Strains, Phase IV (KMG-IV): sequencing the most valuable type-strain genomes for metagenomic binning, comparative biology and taxonomic classification.</title>
        <authorList>
            <person name="Goeker M."/>
        </authorList>
    </citation>
    <scope>NUCLEOTIDE SEQUENCE [LARGE SCALE GENOMIC DNA]</scope>
    <source>
        <strain evidence="3 4">DSM 24738</strain>
    </source>
</reference>
<dbReference type="Pfam" id="PF01408">
    <property type="entry name" value="GFO_IDH_MocA"/>
    <property type="match status" value="1"/>
</dbReference>
<dbReference type="Gene3D" id="3.40.50.720">
    <property type="entry name" value="NAD(P)-binding Rossmann-like Domain"/>
    <property type="match status" value="1"/>
</dbReference>
<proteinExistence type="predicted"/>
<dbReference type="Pfam" id="PF22725">
    <property type="entry name" value="GFO_IDH_MocA_C3"/>
    <property type="match status" value="1"/>
</dbReference>
<name>A0ABS4GN89_9BACL</name>
<evidence type="ECO:0000313" key="3">
    <source>
        <dbReference type="EMBL" id="MBP1931330.1"/>
    </source>
</evidence>
<organism evidence="3 4">
    <name type="scientific">Ammoniphilus resinae</name>
    <dbReference type="NCBI Taxonomy" id="861532"/>
    <lineage>
        <taxon>Bacteria</taxon>
        <taxon>Bacillati</taxon>
        <taxon>Bacillota</taxon>
        <taxon>Bacilli</taxon>
        <taxon>Bacillales</taxon>
        <taxon>Paenibacillaceae</taxon>
        <taxon>Aneurinibacillus group</taxon>
        <taxon>Ammoniphilus</taxon>
    </lineage>
</organism>
<dbReference type="InterPro" id="IPR055170">
    <property type="entry name" value="GFO_IDH_MocA-like_dom"/>
</dbReference>
<dbReference type="PANTHER" id="PTHR43377">
    <property type="entry name" value="BILIVERDIN REDUCTASE A"/>
    <property type="match status" value="1"/>
</dbReference>
<accession>A0ABS4GN89</accession>
<dbReference type="InterPro" id="IPR036291">
    <property type="entry name" value="NAD(P)-bd_dom_sf"/>
</dbReference>
<dbReference type="Gene3D" id="3.30.360.10">
    <property type="entry name" value="Dihydrodipicolinate Reductase, domain 2"/>
    <property type="match status" value="1"/>
</dbReference>
<protein>
    <submittedName>
        <fullName evidence="3">Dehydrogenase</fullName>
    </submittedName>
</protein>